<feature type="compositionally biased region" description="Low complexity" evidence="1">
    <location>
        <begin position="42"/>
        <end position="57"/>
    </location>
</feature>
<protein>
    <submittedName>
        <fullName evidence="2">Uncharacterized protein</fullName>
    </submittedName>
</protein>
<dbReference type="AlphaFoldDB" id="A0A6B2KYS0"/>
<proteinExistence type="predicted"/>
<accession>A0A6B2KYS0</accession>
<evidence type="ECO:0000313" key="2">
    <source>
        <dbReference type="EMBL" id="NDV29745.1"/>
    </source>
</evidence>
<evidence type="ECO:0000256" key="1">
    <source>
        <dbReference type="SAM" id="MobiDB-lite"/>
    </source>
</evidence>
<feature type="compositionally biased region" description="Polar residues" evidence="1">
    <location>
        <begin position="569"/>
        <end position="580"/>
    </location>
</feature>
<feature type="compositionally biased region" description="Polar residues" evidence="1">
    <location>
        <begin position="416"/>
        <end position="438"/>
    </location>
</feature>
<feature type="region of interest" description="Disordered" evidence="1">
    <location>
        <begin position="285"/>
        <end position="719"/>
    </location>
</feature>
<feature type="compositionally biased region" description="Polar residues" evidence="1">
    <location>
        <begin position="381"/>
        <end position="399"/>
    </location>
</feature>
<feature type="compositionally biased region" description="Polar residues" evidence="1">
    <location>
        <begin position="700"/>
        <end position="719"/>
    </location>
</feature>
<organism evidence="2">
    <name type="scientific">Arcella intermedia</name>
    <dbReference type="NCBI Taxonomy" id="1963864"/>
    <lineage>
        <taxon>Eukaryota</taxon>
        <taxon>Amoebozoa</taxon>
        <taxon>Tubulinea</taxon>
        <taxon>Elardia</taxon>
        <taxon>Arcellinida</taxon>
        <taxon>Sphaerothecina</taxon>
        <taxon>Arcellidae</taxon>
        <taxon>Arcella</taxon>
    </lineage>
</organism>
<feature type="compositionally biased region" description="Pro residues" evidence="1">
    <location>
        <begin position="362"/>
        <end position="379"/>
    </location>
</feature>
<feature type="compositionally biased region" description="Low complexity" evidence="1">
    <location>
        <begin position="681"/>
        <end position="694"/>
    </location>
</feature>
<reference evidence="2" key="1">
    <citation type="journal article" date="2020" name="J. Eukaryot. Microbiol.">
        <title>De novo Sequencing, Assembly and Annotation of the Transcriptome for the Free-Living Testate Amoeba Arcella intermedia.</title>
        <authorList>
            <person name="Ribeiro G.M."/>
            <person name="Porfirio-Sousa A.L."/>
            <person name="Maurer-Alcala X.X."/>
            <person name="Katz L.A."/>
            <person name="Lahr D.J.G."/>
        </authorList>
    </citation>
    <scope>NUCLEOTIDE SEQUENCE</scope>
</reference>
<feature type="compositionally biased region" description="Polar residues" evidence="1">
    <location>
        <begin position="457"/>
        <end position="466"/>
    </location>
</feature>
<feature type="region of interest" description="Disordered" evidence="1">
    <location>
        <begin position="234"/>
        <end position="271"/>
    </location>
</feature>
<feature type="compositionally biased region" description="Polar residues" evidence="1">
    <location>
        <begin position="234"/>
        <end position="254"/>
    </location>
</feature>
<feature type="region of interest" description="Disordered" evidence="1">
    <location>
        <begin position="42"/>
        <end position="88"/>
    </location>
</feature>
<feature type="compositionally biased region" description="Basic residues" evidence="1">
    <location>
        <begin position="255"/>
        <end position="267"/>
    </location>
</feature>
<feature type="compositionally biased region" description="Polar residues" evidence="1">
    <location>
        <begin position="613"/>
        <end position="625"/>
    </location>
</feature>
<feature type="compositionally biased region" description="Low complexity" evidence="1">
    <location>
        <begin position="634"/>
        <end position="650"/>
    </location>
</feature>
<feature type="compositionally biased region" description="Polar residues" evidence="1">
    <location>
        <begin position="285"/>
        <end position="306"/>
    </location>
</feature>
<dbReference type="EMBL" id="GIBP01000776">
    <property type="protein sequence ID" value="NDV29745.1"/>
    <property type="molecule type" value="Transcribed_RNA"/>
</dbReference>
<feature type="compositionally biased region" description="Low complexity" evidence="1">
    <location>
        <begin position="516"/>
        <end position="552"/>
    </location>
</feature>
<feature type="compositionally biased region" description="Polar residues" evidence="1">
    <location>
        <begin position="498"/>
        <end position="510"/>
    </location>
</feature>
<feature type="compositionally biased region" description="Low complexity" evidence="1">
    <location>
        <begin position="660"/>
        <end position="674"/>
    </location>
</feature>
<name>A0A6B2KYS0_9EUKA</name>
<sequence length="719" mass="79411">MEAFIFDKSFDLDNDYSDEISKGRMTGRELHRREHVFFEFYSSSDSSNEETSNTSRSLRNKSNDSTVTKRKSLGQPAKNAISRQFSEGNRRKCRSSVVKVPFGDISEQKERKRSSKVTKSLSMVADDYTVQELGETSEVNSLGKSDGYVSGSDKLTCSERDELGSLSKKTGELSQHTSDTVMEKLQNNNKYRRTKTVGSKTDKIEERPLISFRDSLLLMEYNNQHPQPLNAVKSTQLSSRSNGPSNSIVAPNSIKSKHPRKIERKIKSHENLKKTLIMKRENLQSTPAQLSQSISNSNDTPESPQATKKAKNLPTLPLRTSTSEKQSPPSKSSKPKPLPDLSSLKKKDANDVPPLKSEEETPPPIVKPKPPVPRLPVPQPRSESTITDLASPHKTPTTPHDNKFIKSPRPLPNQPIGDSNPVSTFTPPDGTQKNNTLPVPSPRAANVRRYSAPESPRTPTSPSQVLVSPRPTPPPRPNLITSVTAVRTASRPVPPPKITNSPPRDPQTPSLKILEPTNTTTTTPSTPNNPSATTSTPTTSTSTTTPNHHVSPLPSPKHKPLPLPAQRLSAHSDQPSQQDQPAKAQPPSHKPAPTHPHKQTPTQDTQPHKQEPQRIQTTQNQSHPQTHNKEVPMQPHKQQTPTQVQTPKSQLPKQDPLKGQTPVQPAAQHTPTQAQDKKEVQPTQTTQVQPTAQAHKQEAQRVQTSQKNNSNSPSQVKKN</sequence>